<dbReference type="GO" id="GO:0006310">
    <property type="term" value="P:DNA recombination"/>
    <property type="evidence" value="ECO:0007669"/>
    <property type="project" value="UniProtKB-KW"/>
</dbReference>
<dbReference type="InterPro" id="IPR052183">
    <property type="entry name" value="IS_Transposase"/>
</dbReference>
<dbReference type="InterPro" id="IPR032874">
    <property type="entry name" value="DDE_dom"/>
</dbReference>
<dbReference type="InterPro" id="IPR047930">
    <property type="entry name" value="Transpos_IS6"/>
</dbReference>
<sequence>MNLEIAKVLKRLHYPLGVMLTCVRWYVAYPLSLRQLEEMMAERGISVDHSTVHRWALKLLPALHKVFRRRKRPVGKSWRTDETYILVRGQWKNLYRAVDRAGNTIDFLLRAQRDKAAARRFFEKAVDHNGEPDSVTIDGSPANLAALHDINAERETPIVIRQAKYLNNIVETGGAAASAAQQFYSLAA</sequence>
<accession>A0A370NH54</accession>
<evidence type="ECO:0000259" key="4">
    <source>
        <dbReference type="Pfam" id="PF13610"/>
    </source>
</evidence>
<feature type="domain" description="DDE" evidence="4">
    <location>
        <begin position="76"/>
        <end position="172"/>
    </location>
</feature>
<evidence type="ECO:0000256" key="3">
    <source>
        <dbReference type="ARBA" id="ARBA00023172"/>
    </source>
</evidence>
<evidence type="ECO:0000313" key="6">
    <source>
        <dbReference type="Proteomes" id="UP000255165"/>
    </source>
</evidence>
<dbReference type="EMBL" id="QKWJ01000126">
    <property type="protein sequence ID" value="RDK04947.1"/>
    <property type="molecule type" value="Genomic_DNA"/>
</dbReference>
<proteinExistence type="predicted"/>
<keyword evidence="2" id="KW-0238">DNA-binding</keyword>
<keyword evidence="3" id="KW-0233">DNA recombination</keyword>
<name>A0A370NH54_9BURK</name>
<dbReference type="PANTHER" id="PTHR35528">
    <property type="entry name" value="BLL1675 PROTEIN"/>
    <property type="match status" value="1"/>
</dbReference>
<reference evidence="6" key="1">
    <citation type="submission" date="2018-06" db="EMBL/GenBank/DDBJ databases">
        <authorList>
            <person name="Feng T."/>
            <person name="Jeon C.O."/>
        </authorList>
    </citation>
    <scope>NUCLEOTIDE SEQUENCE [LARGE SCALE GENOMIC DNA]</scope>
    <source>
        <strain evidence="6">S23</strain>
    </source>
</reference>
<evidence type="ECO:0000313" key="5">
    <source>
        <dbReference type="EMBL" id="RDK04947.1"/>
    </source>
</evidence>
<dbReference type="GO" id="GO:0032196">
    <property type="term" value="P:transposition"/>
    <property type="evidence" value="ECO:0007669"/>
    <property type="project" value="UniProtKB-KW"/>
</dbReference>
<evidence type="ECO:0000256" key="1">
    <source>
        <dbReference type="ARBA" id="ARBA00022578"/>
    </source>
</evidence>
<keyword evidence="1" id="KW-0815">Transposition</keyword>
<comment type="caution">
    <text evidence="5">The sequence shown here is derived from an EMBL/GenBank/DDBJ whole genome shotgun (WGS) entry which is preliminary data.</text>
</comment>
<dbReference type="RefSeq" id="WP_115216558.1">
    <property type="nucleotide sequence ID" value="NZ_QKWJ01000126.1"/>
</dbReference>
<dbReference type="PANTHER" id="PTHR35528:SF3">
    <property type="entry name" value="BLL1675 PROTEIN"/>
    <property type="match status" value="1"/>
</dbReference>
<dbReference type="Pfam" id="PF13610">
    <property type="entry name" value="DDE_Tnp_IS240"/>
    <property type="match status" value="1"/>
</dbReference>
<protein>
    <submittedName>
        <fullName evidence="5">IS6 family transposase</fullName>
    </submittedName>
</protein>
<gene>
    <name evidence="5" type="ORF">DN412_39815</name>
</gene>
<keyword evidence="6" id="KW-1185">Reference proteome</keyword>
<dbReference type="Proteomes" id="UP000255165">
    <property type="component" value="Unassembled WGS sequence"/>
</dbReference>
<organism evidence="5 6">
    <name type="scientific">Cupriavidus lacunae</name>
    <dbReference type="NCBI Taxonomy" id="2666307"/>
    <lineage>
        <taxon>Bacteria</taxon>
        <taxon>Pseudomonadati</taxon>
        <taxon>Pseudomonadota</taxon>
        <taxon>Betaproteobacteria</taxon>
        <taxon>Burkholderiales</taxon>
        <taxon>Burkholderiaceae</taxon>
        <taxon>Cupriavidus</taxon>
    </lineage>
</organism>
<dbReference type="AlphaFoldDB" id="A0A370NH54"/>
<dbReference type="NCBIfam" id="NF033587">
    <property type="entry name" value="transpos_IS6"/>
    <property type="match status" value="1"/>
</dbReference>
<evidence type="ECO:0000256" key="2">
    <source>
        <dbReference type="ARBA" id="ARBA00023125"/>
    </source>
</evidence>
<dbReference type="GO" id="GO:0003677">
    <property type="term" value="F:DNA binding"/>
    <property type="evidence" value="ECO:0007669"/>
    <property type="project" value="UniProtKB-KW"/>
</dbReference>